<sequence>MDLEDAFLKQNVPGRYRTWSRDPCDTQDDQDDSDNDSQSDEYYFQDAPSLPLSTDIAAPSTSALKSKAGNTGVKGVIGDYFDVLREEQLRSATDRLERLEILRGMTRPRRREDVVAVEHERSNSSHYSQDDDRSNGSEEDDEFLQSYRSKRMQQLVEKSAAPPTYGTYMTITPDEYVSLVDTIDPQTLVVVHLYESSIKESSMLHSALEKVAQVMEHVKFIAVNAYEAKPDLDGICLPVVLVYRGGELLYSSVRFTDGLVEQKGGGDCLDVEDVKEALENLGVVDPTRKDARV</sequence>
<comment type="similarity">
    <text evidence="1">Belongs to the phosducin family.</text>
</comment>
<dbReference type="InterPro" id="IPR001200">
    <property type="entry name" value="Phosducin"/>
</dbReference>
<feature type="domain" description="Phosducin" evidence="4">
    <location>
        <begin position="62"/>
        <end position="267"/>
    </location>
</feature>
<dbReference type="SUPFAM" id="SSF52833">
    <property type="entry name" value="Thioredoxin-like"/>
    <property type="match status" value="1"/>
</dbReference>
<organism evidence="5 6">
    <name type="scientific">Cyclotella cryptica</name>
    <dbReference type="NCBI Taxonomy" id="29204"/>
    <lineage>
        <taxon>Eukaryota</taxon>
        <taxon>Sar</taxon>
        <taxon>Stramenopiles</taxon>
        <taxon>Ochrophyta</taxon>
        <taxon>Bacillariophyta</taxon>
        <taxon>Coscinodiscophyceae</taxon>
        <taxon>Thalassiosirophycidae</taxon>
        <taxon>Stephanodiscales</taxon>
        <taxon>Stephanodiscaceae</taxon>
        <taxon>Cyclotella</taxon>
    </lineage>
</organism>
<evidence type="ECO:0000256" key="1">
    <source>
        <dbReference type="ARBA" id="ARBA00009686"/>
    </source>
</evidence>
<dbReference type="Gene3D" id="3.40.30.10">
    <property type="entry name" value="Glutaredoxin"/>
    <property type="match status" value="1"/>
</dbReference>
<reference evidence="5 6" key="1">
    <citation type="journal article" date="2020" name="G3 (Bethesda)">
        <title>Improved Reference Genome for Cyclotella cryptica CCMP332, a Model for Cell Wall Morphogenesis, Salinity Adaptation, and Lipid Production in Diatoms (Bacillariophyta).</title>
        <authorList>
            <person name="Roberts W.R."/>
            <person name="Downey K.M."/>
            <person name="Ruck E.C."/>
            <person name="Traller J.C."/>
            <person name="Alverson A.J."/>
        </authorList>
    </citation>
    <scope>NUCLEOTIDE SEQUENCE [LARGE SCALE GENOMIC DNA]</scope>
    <source>
        <strain evidence="5 6">CCMP332</strain>
    </source>
</reference>
<evidence type="ECO:0000313" key="5">
    <source>
        <dbReference type="EMBL" id="KAL3798812.1"/>
    </source>
</evidence>
<dbReference type="InterPro" id="IPR036249">
    <property type="entry name" value="Thioredoxin-like_sf"/>
</dbReference>
<dbReference type="EMBL" id="JABMIG020000043">
    <property type="protein sequence ID" value="KAL3798812.1"/>
    <property type="molecule type" value="Genomic_DNA"/>
</dbReference>
<feature type="region of interest" description="Disordered" evidence="3">
    <location>
        <begin position="110"/>
        <end position="143"/>
    </location>
</feature>
<dbReference type="Pfam" id="PF02114">
    <property type="entry name" value="Phosducin"/>
    <property type="match status" value="1"/>
</dbReference>
<name>A0ABD3QFE5_9STRA</name>
<evidence type="ECO:0000256" key="3">
    <source>
        <dbReference type="SAM" id="MobiDB-lite"/>
    </source>
</evidence>
<dbReference type="Gene3D" id="1.10.168.10">
    <property type="entry name" value="Phosducin, domain 2"/>
    <property type="match status" value="1"/>
</dbReference>
<evidence type="ECO:0000313" key="6">
    <source>
        <dbReference type="Proteomes" id="UP001516023"/>
    </source>
</evidence>
<dbReference type="AlphaFoldDB" id="A0ABD3QFE5"/>
<feature type="region of interest" description="Disordered" evidence="3">
    <location>
        <begin position="14"/>
        <end position="55"/>
    </location>
</feature>
<evidence type="ECO:0000259" key="4">
    <source>
        <dbReference type="Pfam" id="PF02114"/>
    </source>
</evidence>
<dbReference type="PRINTS" id="PR00677">
    <property type="entry name" value="PHOSDUCIN"/>
</dbReference>
<feature type="compositionally biased region" description="Acidic residues" evidence="3">
    <location>
        <begin position="25"/>
        <end position="39"/>
    </location>
</feature>
<proteinExistence type="inferred from homology"/>
<evidence type="ECO:0000256" key="2">
    <source>
        <dbReference type="ARBA" id="ARBA00022553"/>
    </source>
</evidence>
<dbReference type="InterPro" id="IPR051499">
    <property type="entry name" value="Phosducin-like_reg"/>
</dbReference>
<accession>A0ABD3QFE5</accession>
<comment type="caution">
    <text evidence="5">The sequence shown here is derived from an EMBL/GenBank/DDBJ whole genome shotgun (WGS) entry which is preliminary data.</text>
</comment>
<dbReference type="Proteomes" id="UP001516023">
    <property type="component" value="Unassembled WGS sequence"/>
</dbReference>
<keyword evidence="2" id="KW-0597">Phosphoprotein</keyword>
<keyword evidence="6" id="KW-1185">Reference proteome</keyword>
<gene>
    <name evidence="5" type="ORF">HJC23_004600</name>
</gene>
<dbReference type="PANTHER" id="PTHR46052:SF1">
    <property type="entry name" value="PHOSDUCIN-LIKE PROTEIN"/>
    <property type="match status" value="1"/>
</dbReference>
<protein>
    <recommendedName>
        <fullName evidence="4">Phosducin domain-containing protein</fullName>
    </recommendedName>
</protein>
<dbReference type="InterPro" id="IPR024253">
    <property type="entry name" value="Phosducin_thioredoxin-like_dom"/>
</dbReference>
<dbReference type="InterPro" id="IPR023196">
    <property type="entry name" value="Phosducin_N_dom_sf"/>
</dbReference>
<dbReference type="PANTHER" id="PTHR46052">
    <property type="entry name" value="PHOSDUCIN-LIKE PROTEIN"/>
    <property type="match status" value="1"/>
</dbReference>
<feature type="compositionally biased region" description="Basic and acidic residues" evidence="3">
    <location>
        <begin position="110"/>
        <end position="136"/>
    </location>
</feature>